<evidence type="ECO:0000256" key="1">
    <source>
        <dbReference type="ARBA" id="ARBA00001946"/>
    </source>
</evidence>
<dbReference type="AlphaFoldDB" id="A0A537J6S7"/>
<dbReference type="Proteomes" id="UP000318093">
    <property type="component" value="Unassembled WGS sequence"/>
</dbReference>
<dbReference type="InterPro" id="IPR020084">
    <property type="entry name" value="NUDIX_hydrolase_CS"/>
</dbReference>
<dbReference type="InterPro" id="IPR000086">
    <property type="entry name" value="NUDIX_hydrolase_dom"/>
</dbReference>
<dbReference type="PANTHER" id="PTHR11839">
    <property type="entry name" value="UDP/ADP-SUGAR PYROPHOSPHATASE"/>
    <property type="match status" value="1"/>
</dbReference>
<dbReference type="PROSITE" id="PS51462">
    <property type="entry name" value="NUDIX"/>
    <property type="match status" value="1"/>
</dbReference>
<dbReference type="GO" id="GO:0005829">
    <property type="term" value="C:cytosol"/>
    <property type="evidence" value="ECO:0007669"/>
    <property type="project" value="TreeGrafter"/>
</dbReference>
<dbReference type="InterPro" id="IPR015797">
    <property type="entry name" value="NUDIX_hydrolase-like_dom_sf"/>
</dbReference>
<sequence>MRRPVTSRRVYTGRHISLRLDEIEFPNRHRVVYEIVEHRGAAAMVALTGDRRLLLVRQFRPAVGDELLEIPAGTIEEGETPEACARRELAEEVGHAAGRWERLISYYPSPGVLSEQLHVFLAEDLHPAPAPREEEDLRLESLPLADAYRRIAAGEIRDAKSIIGITLAWERFGPAG</sequence>
<dbReference type="EMBL" id="VBAN01000341">
    <property type="protein sequence ID" value="TMI79274.1"/>
    <property type="molecule type" value="Genomic_DNA"/>
</dbReference>
<evidence type="ECO:0000256" key="2">
    <source>
        <dbReference type="ARBA" id="ARBA00022801"/>
    </source>
</evidence>
<evidence type="ECO:0000313" key="6">
    <source>
        <dbReference type="Proteomes" id="UP000318093"/>
    </source>
</evidence>
<keyword evidence="2 3" id="KW-0378">Hydrolase</keyword>
<dbReference type="Pfam" id="PF00293">
    <property type="entry name" value="NUDIX"/>
    <property type="match status" value="1"/>
</dbReference>
<evidence type="ECO:0000256" key="3">
    <source>
        <dbReference type="RuleBase" id="RU003476"/>
    </source>
</evidence>
<dbReference type="GO" id="GO:0019693">
    <property type="term" value="P:ribose phosphate metabolic process"/>
    <property type="evidence" value="ECO:0007669"/>
    <property type="project" value="TreeGrafter"/>
</dbReference>
<name>A0A537J6S7_9BACT</name>
<evidence type="ECO:0000259" key="4">
    <source>
        <dbReference type="PROSITE" id="PS51462"/>
    </source>
</evidence>
<dbReference type="PANTHER" id="PTHR11839:SF18">
    <property type="entry name" value="NUDIX HYDROLASE DOMAIN-CONTAINING PROTEIN"/>
    <property type="match status" value="1"/>
</dbReference>
<dbReference type="InterPro" id="IPR020476">
    <property type="entry name" value="Nudix_hydrolase"/>
</dbReference>
<evidence type="ECO:0000313" key="5">
    <source>
        <dbReference type="EMBL" id="TMI79274.1"/>
    </source>
</evidence>
<comment type="caution">
    <text evidence="5">The sequence shown here is derived from an EMBL/GenBank/DDBJ whole genome shotgun (WGS) entry which is preliminary data.</text>
</comment>
<organism evidence="5 6">
    <name type="scientific">Candidatus Segetimicrobium genomatis</name>
    <dbReference type="NCBI Taxonomy" id="2569760"/>
    <lineage>
        <taxon>Bacteria</taxon>
        <taxon>Bacillati</taxon>
        <taxon>Candidatus Sysuimicrobiota</taxon>
        <taxon>Candidatus Sysuimicrobiia</taxon>
        <taxon>Candidatus Sysuimicrobiales</taxon>
        <taxon>Candidatus Segetimicrobiaceae</taxon>
        <taxon>Candidatus Segetimicrobium</taxon>
    </lineage>
</organism>
<dbReference type="Gene3D" id="3.90.79.10">
    <property type="entry name" value="Nucleoside Triphosphate Pyrophosphohydrolase"/>
    <property type="match status" value="1"/>
</dbReference>
<feature type="domain" description="Nudix hydrolase" evidence="4">
    <location>
        <begin position="36"/>
        <end position="164"/>
    </location>
</feature>
<proteinExistence type="inferred from homology"/>
<dbReference type="CDD" id="cd03424">
    <property type="entry name" value="NUDIX_ADPRase_Nudt5_UGPPase_Nudt14"/>
    <property type="match status" value="1"/>
</dbReference>
<dbReference type="SUPFAM" id="SSF55811">
    <property type="entry name" value="Nudix"/>
    <property type="match status" value="1"/>
</dbReference>
<dbReference type="PROSITE" id="PS00893">
    <property type="entry name" value="NUDIX_BOX"/>
    <property type="match status" value="1"/>
</dbReference>
<gene>
    <name evidence="5" type="ORF">E6H03_10575</name>
</gene>
<dbReference type="GO" id="GO:0006753">
    <property type="term" value="P:nucleoside phosphate metabolic process"/>
    <property type="evidence" value="ECO:0007669"/>
    <property type="project" value="TreeGrafter"/>
</dbReference>
<reference evidence="5 6" key="1">
    <citation type="journal article" date="2019" name="Nat. Microbiol.">
        <title>Mediterranean grassland soil C-N compound turnover is dependent on rainfall and depth, and is mediated by genomically divergent microorganisms.</title>
        <authorList>
            <person name="Diamond S."/>
            <person name="Andeer P.F."/>
            <person name="Li Z."/>
            <person name="Crits-Christoph A."/>
            <person name="Burstein D."/>
            <person name="Anantharaman K."/>
            <person name="Lane K.R."/>
            <person name="Thomas B.C."/>
            <person name="Pan C."/>
            <person name="Northen T.R."/>
            <person name="Banfield J.F."/>
        </authorList>
    </citation>
    <scope>NUCLEOTIDE SEQUENCE [LARGE SCALE GENOMIC DNA]</scope>
    <source>
        <strain evidence="5">NP_6</strain>
    </source>
</reference>
<protein>
    <submittedName>
        <fullName evidence="5">NUDIX hydrolase</fullName>
    </submittedName>
</protein>
<comment type="similarity">
    <text evidence="3">Belongs to the Nudix hydrolase family.</text>
</comment>
<dbReference type="PRINTS" id="PR00502">
    <property type="entry name" value="NUDIXFAMILY"/>
</dbReference>
<comment type="cofactor">
    <cofactor evidence="1">
        <name>Mg(2+)</name>
        <dbReference type="ChEBI" id="CHEBI:18420"/>
    </cofactor>
</comment>
<dbReference type="GO" id="GO:0016462">
    <property type="term" value="F:pyrophosphatase activity"/>
    <property type="evidence" value="ECO:0007669"/>
    <property type="project" value="UniProtKB-ARBA"/>
</dbReference>
<accession>A0A537J6S7</accession>